<evidence type="ECO:0000256" key="11">
    <source>
        <dbReference type="SAM" id="Phobius"/>
    </source>
</evidence>
<dbReference type="FunFam" id="3.30.565.10:FF:000006">
    <property type="entry name" value="Sensor histidine kinase WalK"/>
    <property type="match status" value="1"/>
</dbReference>
<dbReference type="InterPro" id="IPR050351">
    <property type="entry name" value="BphY/WalK/GraS-like"/>
</dbReference>
<evidence type="ECO:0000256" key="6">
    <source>
        <dbReference type="ARBA" id="ARBA00022679"/>
    </source>
</evidence>
<feature type="domain" description="Histidine kinase" evidence="12">
    <location>
        <begin position="242"/>
        <end position="451"/>
    </location>
</feature>
<dbReference type="Pfam" id="PF02518">
    <property type="entry name" value="HATPase_c"/>
    <property type="match status" value="1"/>
</dbReference>
<comment type="subcellular location">
    <subcellularLocation>
        <location evidence="2">Cell membrane</location>
        <topology evidence="2">Multi-pass membrane protein</topology>
    </subcellularLocation>
</comment>
<feature type="transmembrane region" description="Helical" evidence="11">
    <location>
        <begin position="201"/>
        <end position="224"/>
    </location>
</feature>
<dbReference type="EC" id="2.7.13.3" evidence="3"/>
<dbReference type="Proteomes" id="UP000248079">
    <property type="component" value="Unassembled WGS sequence"/>
</dbReference>
<evidence type="ECO:0000256" key="9">
    <source>
        <dbReference type="ARBA" id="ARBA00022989"/>
    </source>
</evidence>
<dbReference type="SMART" id="SM00387">
    <property type="entry name" value="HATPase_c"/>
    <property type="match status" value="1"/>
</dbReference>
<dbReference type="OrthoDB" id="1112780at2"/>
<dbReference type="EMBL" id="QFLI01000005">
    <property type="protein sequence ID" value="PXY00626.1"/>
    <property type="molecule type" value="Genomic_DNA"/>
</dbReference>
<dbReference type="InterPro" id="IPR036890">
    <property type="entry name" value="HATPase_C_sf"/>
</dbReference>
<evidence type="ECO:0000256" key="8">
    <source>
        <dbReference type="ARBA" id="ARBA00022777"/>
    </source>
</evidence>
<keyword evidence="7 11" id="KW-0812">Transmembrane</keyword>
<dbReference type="GO" id="GO:0016036">
    <property type="term" value="P:cellular response to phosphate starvation"/>
    <property type="evidence" value="ECO:0007669"/>
    <property type="project" value="TreeGrafter"/>
</dbReference>
<proteinExistence type="predicted"/>
<reference evidence="13 14" key="1">
    <citation type="submission" date="2018-05" db="EMBL/GenBank/DDBJ databases">
        <title>Marinifilum breve JC075T sp. nov., a marine bacterium isolated from Yongle Blue Hole in the South China Sea.</title>
        <authorList>
            <person name="Fu T."/>
        </authorList>
    </citation>
    <scope>NUCLEOTIDE SEQUENCE [LARGE SCALE GENOMIC DNA]</scope>
    <source>
        <strain evidence="13 14">JC075</strain>
    </source>
</reference>
<keyword evidence="4" id="KW-1003">Cell membrane</keyword>
<dbReference type="SUPFAM" id="SSF47384">
    <property type="entry name" value="Homodimeric domain of signal transducing histidine kinase"/>
    <property type="match status" value="1"/>
</dbReference>
<comment type="catalytic activity">
    <reaction evidence="1">
        <text>ATP + protein L-histidine = ADP + protein N-phospho-L-histidine.</text>
        <dbReference type="EC" id="2.7.13.3"/>
    </reaction>
</comment>
<dbReference type="RefSeq" id="WP_110360999.1">
    <property type="nucleotide sequence ID" value="NZ_QFLI01000005.1"/>
</dbReference>
<dbReference type="PRINTS" id="PR00344">
    <property type="entry name" value="BCTRLSENSOR"/>
</dbReference>
<sequence>MKNQKTTILGLFIVCLLMVLVTSQIIWLSQQISREQIAFKQELENSVKSIVNFHALKGYGTIGRNPNTASLAIKETSDLEISQDTTKELGKVNIATDHYIPNFSLYKAIEGIFTDQSLNNGKININKIDSLFQNHFKGFDKIRSYEMLLYKNDTVLYRQIHNNETSNGRNFETIQFYLGTKETFKFKMSYNINSNSFMGEMLLSISVSAVAVLLVGLFMMWLLWDIQKMVIKIDTHKRNITGIVHDLKSPLNYVYTLLDYLKNKNPEPIFQDQLSKASINISKLIKKIEQILIITRSNLEGSKIEKSPFPLSLKFEEIVSELNVIYENKLIGLNNTIPENIILNVNELYFEMALRNLLDNAFKYSENGSKILIHAEKKKDQTKILITDFGIGIAIKEQKKIFREFYRIKNNYHGYGIGLSFCNHIIRAHNGFIKLESEEGEGSTFKIVLPQ</sequence>
<dbReference type="InterPro" id="IPR003594">
    <property type="entry name" value="HATPase_dom"/>
</dbReference>
<dbReference type="Gene3D" id="3.30.565.10">
    <property type="entry name" value="Histidine kinase-like ATPase, C-terminal domain"/>
    <property type="match status" value="1"/>
</dbReference>
<evidence type="ECO:0000256" key="2">
    <source>
        <dbReference type="ARBA" id="ARBA00004651"/>
    </source>
</evidence>
<keyword evidence="14" id="KW-1185">Reference proteome</keyword>
<dbReference type="InterPro" id="IPR005467">
    <property type="entry name" value="His_kinase_dom"/>
</dbReference>
<evidence type="ECO:0000256" key="1">
    <source>
        <dbReference type="ARBA" id="ARBA00000085"/>
    </source>
</evidence>
<dbReference type="PANTHER" id="PTHR45453:SF2">
    <property type="entry name" value="HISTIDINE KINASE"/>
    <property type="match status" value="1"/>
</dbReference>
<dbReference type="GO" id="GO:0005886">
    <property type="term" value="C:plasma membrane"/>
    <property type="evidence" value="ECO:0007669"/>
    <property type="project" value="UniProtKB-SubCell"/>
</dbReference>
<keyword evidence="5" id="KW-0597">Phosphoprotein</keyword>
<keyword evidence="10 11" id="KW-0472">Membrane</keyword>
<dbReference type="PANTHER" id="PTHR45453">
    <property type="entry name" value="PHOSPHATE REGULON SENSOR PROTEIN PHOR"/>
    <property type="match status" value="1"/>
</dbReference>
<protein>
    <recommendedName>
        <fullName evidence="3">histidine kinase</fullName>
        <ecNumber evidence="3">2.7.13.3</ecNumber>
    </recommendedName>
</protein>
<gene>
    <name evidence="13" type="ORF">DF185_11985</name>
</gene>
<dbReference type="InterPro" id="IPR004358">
    <property type="entry name" value="Sig_transdc_His_kin-like_C"/>
</dbReference>
<evidence type="ECO:0000256" key="3">
    <source>
        <dbReference type="ARBA" id="ARBA00012438"/>
    </source>
</evidence>
<organism evidence="13 14">
    <name type="scientific">Marinifilum breve</name>
    <dbReference type="NCBI Taxonomy" id="2184082"/>
    <lineage>
        <taxon>Bacteria</taxon>
        <taxon>Pseudomonadati</taxon>
        <taxon>Bacteroidota</taxon>
        <taxon>Bacteroidia</taxon>
        <taxon>Marinilabiliales</taxon>
        <taxon>Marinifilaceae</taxon>
    </lineage>
</organism>
<evidence type="ECO:0000256" key="10">
    <source>
        <dbReference type="ARBA" id="ARBA00023136"/>
    </source>
</evidence>
<dbReference type="AlphaFoldDB" id="A0A2V3ZWC6"/>
<evidence type="ECO:0000256" key="5">
    <source>
        <dbReference type="ARBA" id="ARBA00022553"/>
    </source>
</evidence>
<name>A0A2V3ZWC6_9BACT</name>
<evidence type="ECO:0000313" key="13">
    <source>
        <dbReference type="EMBL" id="PXY00626.1"/>
    </source>
</evidence>
<keyword evidence="8" id="KW-0418">Kinase</keyword>
<evidence type="ECO:0000259" key="12">
    <source>
        <dbReference type="PROSITE" id="PS50109"/>
    </source>
</evidence>
<dbReference type="PROSITE" id="PS50109">
    <property type="entry name" value="HIS_KIN"/>
    <property type="match status" value="1"/>
</dbReference>
<dbReference type="SUPFAM" id="SSF55874">
    <property type="entry name" value="ATPase domain of HSP90 chaperone/DNA topoisomerase II/histidine kinase"/>
    <property type="match status" value="1"/>
</dbReference>
<evidence type="ECO:0000256" key="4">
    <source>
        <dbReference type="ARBA" id="ARBA00022475"/>
    </source>
</evidence>
<dbReference type="GO" id="GO:0000155">
    <property type="term" value="F:phosphorelay sensor kinase activity"/>
    <property type="evidence" value="ECO:0007669"/>
    <property type="project" value="InterPro"/>
</dbReference>
<evidence type="ECO:0000313" key="14">
    <source>
        <dbReference type="Proteomes" id="UP000248079"/>
    </source>
</evidence>
<dbReference type="CDD" id="cd00082">
    <property type="entry name" value="HisKA"/>
    <property type="match status" value="1"/>
</dbReference>
<dbReference type="InterPro" id="IPR036097">
    <property type="entry name" value="HisK_dim/P_sf"/>
</dbReference>
<dbReference type="InterPro" id="IPR003661">
    <property type="entry name" value="HisK_dim/P_dom"/>
</dbReference>
<keyword evidence="9 11" id="KW-1133">Transmembrane helix</keyword>
<keyword evidence="6" id="KW-0808">Transferase</keyword>
<accession>A0A2V3ZWC6</accession>
<comment type="caution">
    <text evidence="13">The sequence shown here is derived from an EMBL/GenBank/DDBJ whole genome shotgun (WGS) entry which is preliminary data.</text>
</comment>
<evidence type="ECO:0000256" key="7">
    <source>
        <dbReference type="ARBA" id="ARBA00022692"/>
    </source>
</evidence>
<dbReference type="GO" id="GO:0004721">
    <property type="term" value="F:phosphoprotein phosphatase activity"/>
    <property type="evidence" value="ECO:0007669"/>
    <property type="project" value="TreeGrafter"/>
</dbReference>